<evidence type="ECO:0000313" key="3">
    <source>
        <dbReference type="Proteomes" id="UP000015106"/>
    </source>
</evidence>
<name>A0A8R7U320_TRIUA</name>
<feature type="compositionally biased region" description="Pro residues" evidence="1">
    <location>
        <begin position="20"/>
        <end position="29"/>
    </location>
</feature>
<sequence>LEPPHDLFSPNRSLPRHPPRPPPPPPLPLTTPSTSPPLVDLGDPIGIYGGGAWISASPPTIRLWFARSSLPPSLRHHHQNWSTMSVASISSLQSITSTSIGPHHGFLPANGKRGVPSLLCWYNTFVRSVLVETRCRCY</sequence>
<protein>
    <submittedName>
        <fullName evidence="2">Uncharacterized protein</fullName>
    </submittedName>
</protein>
<organism evidence="2 3">
    <name type="scientific">Triticum urartu</name>
    <name type="common">Red wild einkorn</name>
    <name type="synonym">Crithodium urartu</name>
    <dbReference type="NCBI Taxonomy" id="4572"/>
    <lineage>
        <taxon>Eukaryota</taxon>
        <taxon>Viridiplantae</taxon>
        <taxon>Streptophyta</taxon>
        <taxon>Embryophyta</taxon>
        <taxon>Tracheophyta</taxon>
        <taxon>Spermatophyta</taxon>
        <taxon>Magnoliopsida</taxon>
        <taxon>Liliopsida</taxon>
        <taxon>Poales</taxon>
        <taxon>Poaceae</taxon>
        <taxon>BOP clade</taxon>
        <taxon>Pooideae</taxon>
        <taxon>Triticodae</taxon>
        <taxon>Triticeae</taxon>
        <taxon>Triticinae</taxon>
        <taxon>Triticum</taxon>
    </lineage>
</organism>
<reference evidence="2" key="3">
    <citation type="submission" date="2022-06" db="UniProtKB">
        <authorList>
            <consortium name="EnsemblPlants"/>
        </authorList>
    </citation>
    <scope>IDENTIFICATION</scope>
</reference>
<proteinExistence type="predicted"/>
<dbReference type="Gramene" id="TuG1812G0300005676.01.T01">
    <property type="protein sequence ID" value="TuG1812G0300005676.01.T01"/>
    <property type="gene ID" value="TuG1812G0300005676.01"/>
</dbReference>
<reference evidence="3" key="1">
    <citation type="journal article" date="2013" name="Nature">
        <title>Draft genome of the wheat A-genome progenitor Triticum urartu.</title>
        <authorList>
            <person name="Ling H.Q."/>
            <person name="Zhao S."/>
            <person name="Liu D."/>
            <person name="Wang J."/>
            <person name="Sun H."/>
            <person name="Zhang C."/>
            <person name="Fan H."/>
            <person name="Li D."/>
            <person name="Dong L."/>
            <person name="Tao Y."/>
            <person name="Gao C."/>
            <person name="Wu H."/>
            <person name="Li Y."/>
            <person name="Cui Y."/>
            <person name="Guo X."/>
            <person name="Zheng S."/>
            <person name="Wang B."/>
            <person name="Yu K."/>
            <person name="Liang Q."/>
            <person name="Yang W."/>
            <person name="Lou X."/>
            <person name="Chen J."/>
            <person name="Feng M."/>
            <person name="Jian J."/>
            <person name="Zhang X."/>
            <person name="Luo G."/>
            <person name="Jiang Y."/>
            <person name="Liu J."/>
            <person name="Wang Z."/>
            <person name="Sha Y."/>
            <person name="Zhang B."/>
            <person name="Wu H."/>
            <person name="Tang D."/>
            <person name="Shen Q."/>
            <person name="Xue P."/>
            <person name="Zou S."/>
            <person name="Wang X."/>
            <person name="Liu X."/>
            <person name="Wang F."/>
            <person name="Yang Y."/>
            <person name="An X."/>
            <person name="Dong Z."/>
            <person name="Zhang K."/>
            <person name="Zhang X."/>
            <person name="Luo M.C."/>
            <person name="Dvorak J."/>
            <person name="Tong Y."/>
            <person name="Wang J."/>
            <person name="Yang H."/>
            <person name="Li Z."/>
            <person name="Wang D."/>
            <person name="Zhang A."/>
            <person name="Wang J."/>
        </authorList>
    </citation>
    <scope>NUCLEOTIDE SEQUENCE</scope>
    <source>
        <strain evidence="3">cv. G1812</strain>
    </source>
</reference>
<evidence type="ECO:0000313" key="2">
    <source>
        <dbReference type="EnsemblPlants" id="TuG1812G0300005676.01.T01"/>
    </source>
</evidence>
<accession>A0A8R7U320</accession>
<feature type="region of interest" description="Disordered" evidence="1">
    <location>
        <begin position="1"/>
        <end position="41"/>
    </location>
</feature>
<dbReference type="EnsemblPlants" id="TuG1812G0300005676.01.T01">
    <property type="protein sequence ID" value="TuG1812G0300005676.01.T01"/>
    <property type="gene ID" value="TuG1812G0300005676.01"/>
</dbReference>
<keyword evidence="3" id="KW-1185">Reference proteome</keyword>
<evidence type="ECO:0000256" key="1">
    <source>
        <dbReference type="SAM" id="MobiDB-lite"/>
    </source>
</evidence>
<reference evidence="2" key="2">
    <citation type="submission" date="2018-03" db="EMBL/GenBank/DDBJ databases">
        <title>The Triticum urartu genome reveals the dynamic nature of wheat genome evolution.</title>
        <authorList>
            <person name="Ling H."/>
            <person name="Ma B."/>
            <person name="Shi X."/>
            <person name="Liu H."/>
            <person name="Dong L."/>
            <person name="Sun H."/>
            <person name="Cao Y."/>
            <person name="Gao Q."/>
            <person name="Zheng S."/>
            <person name="Li Y."/>
            <person name="Yu Y."/>
            <person name="Du H."/>
            <person name="Qi M."/>
            <person name="Li Y."/>
            <person name="Yu H."/>
            <person name="Cui Y."/>
            <person name="Wang N."/>
            <person name="Chen C."/>
            <person name="Wu H."/>
            <person name="Zhao Y."/>
            <person name="Zhang J."/>
            <person name="Li Y."/>
            <person name="Zhou W."/>
            <person name="Zhang B."/>
            <person name="Hu W."/>
            <person name="Eijk M."/>
            <person name="Tang J."/>
            <person name="Witsenboer H."/>
            <person name="Zhao S."/>
            <person name="Li Z."/>
            <person name="Zhang A."/>
            <person name="Wang D."/>
            <person name="Liang C."/>
        </authorList>
    </citation>
    <scope>NUCLEOTIDE SEQUENCE [LARGE SCALE GENOMIC DNA]</scope>
    <source>
        <strain evidence="2">cv. G1812</strain>
    </source>
</reference>
<dbReference type="AlphaFoldDB" id="A0A8R7U320"/>
<dbReference type="Proteomes" id="UP000015106">
    <property type="component" value="Chromosome 3"/>
</dbReference>